<comment type="subcellular location">
    <subcellularLocation>
        <location evidence="7">Mitochondrion</location>
    </subcellularLocation>
</comment>
<comment type="subunit">
    <text evidence="7">Subunit of the heterotrimeric GatCAB amidotransferase (AdT) complex, composed of A, B and C subunits.</text>
</comment>
<evidence type="ECO:0000256" key="6">
    <source>
        <dbReference type="ARBA" id="ARBA00047407"/>
    </source>
</evidence>
<dbReference type="GO" id="GO:0070681">
    <property type="term" value="P:glutaminyl-tRNAGln biosynthesis via transamidation"/>
    <property type="evidence" value="ECO:0007669"/>
    <property type="project" value="UniProtKB-UniRule"/>
</dbReference>
<dbReference type="PROSITE" id="PS00571">
    <property type="entry name" value="AMIDASES"/>
    <property type="match status" value="1"/>
</dbReference>
<evidence type="ECO:0000256" key="3">
    <source>
        <dbReference type="ARBA" id="ARBA00022741"/>
    </source>
</evidence>
<dbReference type="GO" id="GO:0050567">
    <property type="term" value="F:glutaminyl-tRNA synthase (glutamine-hydrolyzing) activity"/>
    <property type="evidence" value="ECO:0007669"/>
    <property type="project" value="UniProtKB-UniRule"/>
</dbReference>
<dbReference type="GO" id="GO:0016740">
    <property type="term" value="F:transferase activity"/>
    <property type="evidence" value="ECO:0007669"/>
    <property type="project" value="UniProtKB-KW"/>
</dbReference>
<dbReference type="GeneID" id="28761344"/>
<protein>
    <recommendedName>
        <fullName evidence="7">Glutamyl-tRNA(Gln) amidotransferase subunit A, mitochondrial</fullName>
        <shortName evidence="7">Glu-AdT subunit A</shortName>
        <ecNumber evidence="7">6.3.5.7</ecNumber>
    </recommendedName>
</protein>
<evidence type="ECO:0000256" key="2">
    <source>
        <dbReference type="ARBA" id="ARBA00022598"/>
    </source>
</evidence>
<dbReference type="STRING" id="1460663.A0A177CK01"/>
<dbReference type="FunCoup" id="A0A177CK01">
    <property type="interactions" value="340"/>
</dbReference>
<evidence type="ECO:0000256" key="1">
    <source>
        <dbReference type="ARBA" id="ARBA00008069"/>
    </source>
</evidence>
<dbReference type="InterPro" id="IPR020556">
    <property type="entry name" value="Amidase_CS"/>
</dbReference>
<dbReference type="GO" id="GO:0030956">
    <property type="term" value="C:glutamyl-tRNA(Gln) amidotransferase complex"/>
    <property type="evidence" value="ECO:0007669"/>
    <property type="project" value="UniProtKB-UniRule"/>
</dbReference>
<dbReference type="AlphaFoldDB" id="A0A177CK01"/>
<keyword evidence="7" id="KW-0496">Mitochondrion</keyword>
<dbReference type="HAMAP" id="MF_00120">
    <property type="entry name" value="GatA"/>
    <property type="match status" value="1"/>
</dbReference>
<dbReference type="GO" id="GO:0032543">
    <property type="term" value="P:mitochondrial translation"/>
    <property type="evidence" value="ECO:0007669"/>
    <property type="project" value="UniProtKB-UniRule"/>
</dbReference>
<organism evidence="10 11">
    <name type="scientific">Paraphaeosphaeria sporulosa</name>
    <dbReference type="NCBI Taxonomy" id="1460663"/>
    <lineage>
        <taxon>Eukaryota</taxon>
        <taxon>Fungi</taxon>
        <taxon>Dikarya</taxon>
        <taxon>Ascomycota</taxon>
        <taxon>Pezizomycotina</taxon>
        <taxon>Dothideomycetes</taxon>
        <taxon>Pleosporomycetidae</taxon>
        <taxon>Pleosporales</taxon>
        <taxon>Massarineae</taxon>
        <taxon>Didymosphaeriaceae</taxon>
        <taxon>Paraphaeosphaeria</taxon>
    </lineage>
</organism>
<comment type="similarity">
    <text evidence="1 7">Belongs to the amidase family. GatA subfamily.</text>
</comment>
<accession>A0A177CK01</accession>
<dbReference type="GO" id="GO:0005739">
    <property type="term" value="C:mitochondrion"/>
    <property type="evidence" value="ECO:0007669"/>
    <property type="project" value="UniProtKB-SubCell"/>
</dbReference>
<feature type="active site" description="Charge relay system" evidence="7">
    <location>
        <position position="137"/>
    </location>
</feature>
<keyword evidence="4 7" id="KW-0067">ATP-binding</keyword>
<dbReference type="GO" id="GO:0005524">
    <property type="term" value="F:ATP binding"/>
    <property type="evidence" value="ECO:0007669"/>
    <property type="project" value="UniProtKB-KW"/>
</dbReference>
<dbReference type="InterPro" id="IPR000120">
    <property type="entry name" value="Amidase"/>
</dbReference>
<keyword evidence="3 7" id="KW-0547">Nucleotide-binding</keyword>
<sequence length="487" mass="51569">MSLLRHAQRQIDSLGRYSHLNAFVNVANLETVLARVATAAGPSPTDNVDPRSPNGRLVAIKDNICTTDIPTTAASGILKKFNSPHDATVVRQLREAGAIVLGKTNMDEFGMGSHTTHSHFGATKSQCDGVERSAGGSSGGSAVAVATGQCWAALGTDTGGSVRLPAAYTGTVGFKPSYGLLSRWGVIAYANSLDTVGILGTDVDSVEGIFDITNAYDRQDPTSLDPTTRSGLPVEEPAPSKTLKVGVPIDYNISSLDPAVRKAWLRSLQLLQKRGHTLHKVHLPATQHALSAYYVLAPAEASSNLAKYDGVRYGSRAEGKDGTPESVLFAKTRGEGFGPEVQRRILLGAFSLSAQAIDNYFIQAQKVRRLVQQDFDKAFATPNCLNSLEYGKKADGVDVLLCPTAPTLAPKFSEIKDQKPLHAYMNDVFTVPASLAGLPAISVPIQVDKATKSESAGAAGMQIIGQYGDDKLVLAVARQLLEAAKAG</sequence>
<keyword evidence="11" id="KW-1185">Reference proteome</keyword>
<dbReference type="InterPro" id="IPR023631">
    <property type="entry name" value="Amidase_dom"/>
</dbReference>
<feature type="compositionally biased region" description="Polar residues" evidence="8">
    <location>
        <begin position="221"/>
        <end position="230"/>
    </location>
</feature>
<evidence type="ECO:0000256" key="7">
    <source>
        <dbReference type="HAMAP-Rule" id="MF_03150"/>
    </source>
</evidence>
<dbReference type="PANTHER" id="PTHR11895:SF7">
    <property type="entry name" value="GLUTAMYL-TRNA(GLN) AMIDOTRANSFERASE SUBUNIT A, MITOCHONDRIAL"/>
    <property type="match status" value="1"/>
</dbReference>
<dbReference type="OrthoDB" id="421993at2759"/>
<evidence type="ECO:0000313" key="11">
    <source>
        <dbReference type="Proteomes" id="UP000077069"/>
    </source>
</evidence>
<dbReference type="EMBL" id="KV441550">
    <property type="protein sequence ID" value="OAG07845.1"/>
    <property type="molecule type" value="Genomic_DNA"/>
</dbReference>
<dbReference type="Pfam" id="PF01425">
    <property type="entry name" value="Amidase"/>
    <property type="match status" value="1"/>
</dbReference>
<dbReference type="InParanoid" id="A0A177CK01"/>
<comment type="function">
    <text evidence="7">Allows the formation of correctly charged Gln-tRNA(Gln) through the transamidation of misacylated Glu-tRNA(Gln) in the mitochondria. The reaction takes place in the presence of glutamine and ATP through an activated gamma-phospho-Glu-tRNA(Gln).</text>
</comment>
<dbReference type="InterPro" id="IPR036928">
    <property type="entry name" value="AS_sf"/>
</dbReference>
<dbReference type="Proteomes" id="UP000077069">
    <property type="component" value="Unassembled WGS sequence"/>
</dbReference>
<proteinExistence type="inferred from homology"/>
<dbReference type="PANTHER" id="PTHR11895">
    <property type="entry name" value="TRANSAMIDASE"/>
    <property type="match status" value="1"/>
</dbReference>
<feature type="active site" description="Acyl-ester intermediate" evidence="7">
    <location>
        <position position="161"/>
    </location>
</feature>
<evidence type="ECO:0000256" key="8">
    <source>
        <dbReference type="SAM" id="MobiDB-lite"/>
    </source>
</evidence>
<dbReference type="SUPFAM" id="SSF75304">
    <property type="entry name" value="Amidase signature (AS) enzymes"/>
    <property type="match status" value="1"/>
</dbReference>
<name>A0A177CK01_9PLEO</name>
<feature type="domain" description="Amidase" evidence="9">
    <location>
        <begin position="54"/>
        <end position="474"/>
    </location>
</feature>
<keyword evidence="5 7" id="KW-0648">Protein biosynthesis</keyword>
<dbReference type="NCBIfam" id="TIGR00132">
    <property type="entry name" value="gatA"/>
    <property type="match status" value="1"/>
</dbReference>
<keyword evidence="2 7" id="KW-0436">Ligase</keyword>
<keyword evidence="10" id="KW-0808">Transferase</keyword>
<evidence type="ECO:0000256" key="5">
    <source>
        <dbReference type="ARBA" id="ARBA00022917"/>
    </source>
</evidence>
<evidence type="ECO:0000259" key="9">
    <source>
        <dbReference type="Pfam" id="PF01425"/>
    </source>
</evidence>
<dbReference type="RefSeq" id="XP_018038210.1">
    <property type="nucleotide sequence ID" value="XM_018177858.1"/>
</dbReference>
<feature type="region of interest" description="Disordered" evidence="8">
    <location>
        <begin position="220"/>
        <end position="239"/>
    </location>
</feature>
<evidence type="ECO:0000256" key="4">
    <source>
        <dbReference type="ARBA" id="ARBA00022840"/>
    </source>
</evidence>
<comment type="catalytic activity">
    <reaction evidence="6 7">
        <text>L-glutamyl-tRNA(Gln) + L-glutamine + ATP + H2O = L-glutaminyl-tRNA(Gln) + L-glutamate + ADP + phosphate + H(+)</text>
        <dbReference type="Rhea" id="RHEA:17521"/>
        <dbReference type="Rhea" id="RHEA-COMP:9681"/>
        <dbReference type="Rhea" id="RHEA-COMP:9684"/>
        <dbReference type="ChEBI" id="CHEBI:15377"/>
        <dbReference type="ChEBI" id="CHEBI:15378"/>
        <dbReference type="ChEBI" id="CHEBI:29985"/>
        <dbReference type="ChEBI" id="CHEBI:30616"/>
        <dbReference type="ChEBI" id="CHEBI:43474"/>
        <dbReference type="ChEBI" id="CHEBI:58359"/>
        <dbReference type="ChEBI" id="CHEBI:78520"/>
        <dbReference type="ChEBI" id="CHEBI:78521"/>
        <dbReference type="ChEBI" id="CHEBI:456216"/>
        <dbReference type="EC" id="6.3.5.7"/>
    </reaction>
</comment>
<dbReference type="InterPro" id="IPR004412">
    <property type="entry name" value="GatA"/>
</dbReference>
<dbReference type="EC" id="6.3.5.7" evidence="7"/>
<gene>
    <name evidence="10" type="ORF">CC84DRAFT_1161908</name>
</gene>
<feature type="active site" description="Charge relay system" evidence="7">
    <location>
        <position position="61"/>
    </location>
</feature>
<evidence type="ECO:0000313" key="10">
    <source>
        <dbReference type="EMBL" id="OAG07845.1"/>
    </source>
</evidence>
<reference evidence="10 11" key="1">
    <citation type="submission" date="2016-05" db="EMBL/GenBank/DDBJ databases">
        <title>Comparative analysis of secretome profiles of manganese(II)-oxidizing ascomycete fungi.</title>
        <authorList>
            <consortium name="DOE Joint Genome Institute"/>
            <person name="Zeiner C.A."/>
            <person name="Purvine S.O."/>
            <person name="Zink E.M."/>
            <person name="Wu S."/>
            <person name="Pasa-Tolic L."/>
            <person name="Chaput D.L."/>
            <person name="Haridas S."/>
            <person name="Grigoriev I.V."/>
            <person name="Santelli C.M."/>
            <person name="Hansel C.M."/>
        </authorList>
    </citation>
    <scope>NUCLEOTIDE SEQUENCE [LARGE SCALE GENOMIC DNA]</scope>
    <source>
        <strain evidence="10 11">AP3s5-JAC2a</strain>
    </source>
</reference>
<dbReference type="Gene3D" id="3.90.1300.10">
    <property type="entry name" value="Amidase signature (AS) domain"/>
    <property type="match status" value="1"/>
</dbReference>